<organism evidence="2 3">
    <name type="scientific">Kwoniella europaea PYCC6329</name>
    <dbReference type="NCBI Taxonomy" id="1423913"/>
    <lineage>
        <taxon>Eukaryota</taxon>
        <taxon>Fungi</taxon>
        <taxon>Dikarya</taxon>
        <taxon>Basidiomycota</taxon>
        <taxon>Agaricomycotina</taxon>
        <taxon>Tremellomycetes</taxon>
        <taxon>Tremellales</taxon>
        <taxon>Cryptococcaceae</taxon>
        <taxon>Kwoniella</taxon>
    </lineage>
</organism>
<name>A0AAX4KXE5_9TREE</name>
<proteinExistence type="predicted"/>
<protein>
    <submittedName>
        <fullName evidence="2">Uncharacterized protein</fullName>
    </submittedName>
</protein>
<sequence length="206" mass="22832">MAGSRPEALRSYDIETRGVEAAEYHPSNGPLTNFAFGDMVTELGISGGKHDRIVTSKSGKRYQTSHLIKESRYAHKSKGDGTHWIESKGDKDLPTYYHSTSCTSKERLGWVSRETRDWKSKMTGGDAEMSKGWVGFHIVRPWSSTVEPYLTYWTEYKLPEEKVGSSAGSTLADSSGTTVTATDTDKGEITNEESGTVYITGTEEKR</sequence>
<feature type="region of interest" description="Disordered" evidence="1">
    <location>
        <begin position="164"/>
        <end position="206"/>
    </location>
</feature>
<dbReference type="GeneID" id="91107395"/>
<dbReference type="Proteomes" id="UP001358614">
    <property type="component" value="Chromosome 3"/>
</dbReference>
<reference evidence="2 3" key="1">
    <citation type="submission" date="2024-01" db="EMBL/GenBank/DDBJ databases">
        <title>Comparative genomics of Cryptococcus and Kwoniella reveals pathogenesis evolution and contrasting modes of karyotype evolution via chromosome fusion or intercentromeric recombination.</title>
        <authorList>
            <person name="Coelho M.A."/>
            <person name="David-Palma M."/>
            <person name="Shea T."/>
            <person name="Bowers K."/>
            <person name="McGinley-Smith S."/>
            <person name="Mohammad A.W."/>
            <person name="Gnirke A."/>
            <person name="Yurkov A.M."/>
            <person name="Nowrousian M."/>
            <person name="Sun S."/>
            <person name="Cuomo C.A."/>
            <person name="Heitman J."/>
        </authorList>
    </citation>
    <scope>NUCLEOTIDE SEQUENCE [LARGE SCALE GENOMIC DNA]</scope>
    <source>
        <strain evidence="2 3">PYCC6329</strain>
    </source>
</reference>
<dbReference type="RefSeq" id="XP_066088425.1">
    <property type="nucleotide sequence ID" value="XM_066232328.1"/>
</dbReference>
<feature type="compositionally biased region" description="Polar residues" evidence="1">
    <location>
        <begin position="166"/>
        <end position="182"/>
    </location>
</feature>
<dbReference type="KEGG" id="ker:91107395"/>
<evidence type="ECO:0000313" key="3">
    <source>
        <dbReference type="Proteomes" id="UP001358614"/>
    </source>
</evidence>
<dbReference type="EMBL" id="CP144091">
    <property type="protein sequence ID" value="WWD10458.1"/>
    <property type="molecule type" value="Genomic_DNA"/>
</dbReference>
<evidence type="ECO:0000313" key="2">
    <source>
        <dbReference type="EMBL" id="WWD10458.1"/>
    </source>
</evidence>
<keyword evidence="3" id="KW-1185">Reference proteome</keyword>
<accession>A0AAX4KXE5</accession>
<dbReference type="AlphaFoldDB" id="A0AAX4KXE5"/>
<gene>
    <name evidence="2" type="ORF">V865_008594</name>
</gene>
<evidence type="ECO:0000256" key="1">
    <source>
        <dbReference type="SAM" id="MobiDB-lite"/>
    </source>
</evidence>